<evidence type="ECO:0000313" key="3">
    <source>
        <dbReference type="Proteomes" id="UP000299102"/>
    </source>
</evidence>
<evidence type="ECO:0000313" key="2">
    <source>
        <dbReference type="EMBL" id="GBP21723.1"/>
    </source>
</evidence>
<dbReference type="EMBL" id="BGZK01000131">
    <property type="protein sequence ID" value="GBP21723.1"/>
    <property type="molecule type" value="Genomic_DNA"/>
</dbReference>
<organism evidence="2 3">
    <name type="scientific">Eumeta variegata</name>
    <name type="common">Bagworm moth</name>
    <name type="synonym">Eumeta japonica</name>
    <dbReference type="NCBI Taxonomy" id="151549"/>
    <lineage>
        <taxon>Eukaryota</taxon>
        <taxon>Metazoa</taxon>
        <taxon>Ecdysozoa</taxon>
        <taxon>Arthropoda</taxon>
        <taxon>Hexapoda</taxon>
        <taxon>Insecta</taxon>
        <taxon>Pterygota</taxon>
        <taxon>Neoptera</taxon>
        <taxon>Endopterygota</taxon>
        <taxon>Lepidoptera</taxon>
        <taxon>Glossata</taxon>
        <taxon>Ditrysia</taxon>
        <taxon>Tineoidea</taxon>
        <taxon>Psychidae</taxon>
        <taxon>Oiketicinae</taxon>
        <taxon>Eumeta</taxon>
    </lineage>
</organism>
<feature type="compositionally biased region" description="Low complexity" evidence="1">
    <location>
        <begin position="68"/>
        <end position="78"/>
    </location>
</feature>
<dbReference type="Proteomes" id="UP000299102">
    <property type="component" value="Unassembled WGS sequence"/>
</dbReference>
<comment type="caution">
    <text evidence="2">The sequence shown here is derived from an EMBL/GenBank/DDBJ whole genome shotgun (WGS) entry which is preliminary data.</text>
</comment>
<gene>
    <name evidence="2" type="ORF">EVAR_16273_1</name>
</gene>
<keyword evidence="3" id="KW-1185">Reference proteome</keyword>
<dbReference type="AlphaFoldDB" id="A0A4C1U5R2"/>
<protein>
    <submittedName>
        <fullName evidence="2">Uncharacterized protein</fullName>
    </submittedName>
</protein>
<accession>A0A4C1U5R2</accession>
<evidence type="ECO:0000256" key="1">
    <source>
        <dbReference type="SAM" id="MobiDB-lite"/>
    </source>
</evidence>
<sequence>MKHKKGVVPAVRKLWSSQGKGNVTLDFDGSEFEPTHKASILSEVIAICVETPSRTHNKPSIKVDRLTAPAAAGAASASGGRGESPRALPRPPAASQLISPGRQAFPRAPTQYNDCAGAPRGAEVKKNHDPFYWPRVIKRVCAPAAFTRDL</sequence>
<reference evidence="2 3" key="1">
    <citation type="journal article" date="2019" name="Commun. Biol.">
        <title>The bagworm genome reveals a unique fibroin gene that provides high tensile strength.</title>
        <authorList>
            <person name="Kono N."/>
            <person name="Nakamura H."/>
            <person name="Ohtoshi R."/>
            <person name="Tomita M."/>
            <person name="Numata K."/>
            <person name="Arakawa K."/>
        </authorList>
    </citation>
    <scope>NUCLEOTIDE SEQUENCE [LARGE SCALE GENOMIC DNA]</scope>
</reference>
<feature type="region of interest" description="Disordered" evidence="1">
    <location>
        <begin position="55"/>
        <end position="120"/>
    </location>
</feature>
<proteinExistence type="predicted"/>
<name>A0A4C1U5R2_EUMVA</name>